<protein>
    <submittedName>
        <fullName evidence="3">OmpA/MotB domain-containing protein</fullName>
    </submittedName>
</protein>
<dbReference type="Proteomes" id="UP000515733">
    <property type="component" value="Chromosome"/>
</dbReference>
<gene>
    <name evidence="3" type="ORF">DENOEST_0215</name>
</gene>
<dbReference type="InterPro" id="IPR050330">
    <property type="entry name" value="Bact_OuterMem_StrucFunc"/>
</dbReference>
<dbReference type="AlphaFoldDB" id="A0A6S6XTW9"/>
<name>A0A6S6XTW9_9PROT</name>
<dbReference type="PROSITE" id="PS51257">
    <property type="entry name" value="PROKAR_LIPOPROTEIN"/>
    <property type="match status" value="1"/>
</dbReference>
<evidence type="ECO:0000259" key="2">
    <source>
        <dbReference type="PROSITE" id="PS51123"/>
    </source>
</evidence>
<dbReference type="PROSITE" id="PS51123">
    <property type="entry name" value="OMPA_2"/>
    <property type="match status" value="1"/>
</dbReference>
<keyword evidence="1" id="KW-0472">Membrane</keyword>
<dbReference type="PANTHER" id="PTHR30329">
    <property type="entry name" value="STATOR ELEMENT OF FLAGELLAR MOTOR COMPLEX"/>
    <property type="match status" value="1"/>
</dbReference>
<dbReference type="Gene3D" id="3.30.1330.60">
    <property type="entry name" value="OmpA-like domain"/>
    <property type="match status" value="1"/>
</dbReference>
<dbReference type="InterPro" id="IPR006665">
    <property type="entry name" value="OmpA-like"/>
</dbReference>
<evidence type="ECO:0000313" key="3">
    <source>
        <dbReference type="EMBL" id="CAB1367387.1"/>
    </source>
</evidence>
<dbReference type="KEGG" id="doe:DENOEST_0215"/>
<dbReference type="Pfam" id="PF00691">
    <property type="entry name" value="OmpA"/>
    <property type="match status" value="1"/>
</dbReference>
<feature type="domain" description="OmpA-like" evidence="2">
    <location>
        <begin position="79"/>
        <end position="193"/>
    </location>
</feature>
<organism evidence="3 4">
    <name type="scientific">Denitratisoma oestradiolicum</name>
    <dbReference type="NCBI Taxonomy" id="311182"/>
    <lineage>
        <taxon>Bacteria</taxon>
        <taxon>Pseudomonadati</taxon>
        <taxon>Pseudomonadota</taxon>
        <taxon>Betaproteobacteria</taxon>
        <taxon>Nitrosomonadales</taxon>
        <taxon>Sterolibacteriaceae</taxon>
        <taxon>Denitratisoma</taxon>
    </lineage>
</organism>
<proteinExistence type="predicted"/>
<dbReference type="SUPFAM" id="SSF103088">
    <property type="entry name" value="OmpA-like"/>
    <property type="match status" value="1"/>
</dbReference>
<accession>A0A6S6XTW9</accession>
<sequence>MKWSLLVLTACVLAGCVHRETVALLPGADGKTGSLSVKSKEGLVRLDEAYAAADVRGESVLTVRLTQAEVSERFSAALDARPQEPVRFRLYFIEGSDRLTSESEQQIPRVFSEIKNRSAPDVQVVGHTDRVGIIFDNDRLALKRAEKIRGDLIQQGLDAENVVASGRGEREPLVVTDDEVPEPRNRRVELYVR</sequence>
<keyword evidence="4" id="KW-1185">Reference proteome</keyword>
<dbReference type="CDD" id="cd07185">
    <property type="entry name" value="OmpA_C-like"/>
    <property type="match status" value="1"/>
</dbReference>
<evidence type="ECO:0000313" key="4">
    <source>
        <dbReference type="Proteomes" id="UP000515733"/>
    </source>
</evidence>
<dbReference type="EMBL" id="LR778301">
    <property type="protein sequence ID" value="CAB1367387.1"/>
    <property type="molecule type" value="Genomic_DNA"/>
</dbReference>
<evidence type="ECO:0000256" key="1">
    <source>
        <dbReference type="PROSITE-ProRule" id="PRU00473"/>
    </source>
</evidence>
<dbReference type="RefSeq" id="WP_170228144.1">
    <property type="nucleotide sequence ID" value="NZ_LR778301.1"/>
</dbReference>
<dbReference type="PANTHER" id="PTHR30329:SF21">
    <property type="entry name" value="LIPOPROTEIN YIAD-RELATED"/>
    <property type="match status" value="1"/>
</dbReference>
<reference evidence="3 4" key="1">
    <citation type="submission" date="2020-03" db="EMBL/GenBank/DDBJ databases">
        <authorList>
            <consortium name="Genoscope - CEA"/>
            <person name="William W."/>
        </authorList>
    </citation>
    <scope>NUCLEOTIDE SEQUENCE [LARGE SCALE GENOMIC DNA]</scope>
    <source>
        <strain evidence="4">DSM 16959</strain>
    </source>
</reference>
<dbReference type="InterPro" id="IPR036737">
    <property type="entry name" value="OmpA-like_sf"/>
</dbReference>
<dbReference type="GO" id="GO:0016020">
    <property type="term" value="C:membrane"/>
    <property type="evidence" value="ECO:0007669"/>
    <property type="project" value="UniProtKB-UniRule"/>
</dbReference>